<evidence type="ECO:0000313" key="1">
    <source>
        <dbReference type="EMBL" id="BBI59890.1"/>
    </source>
</evidence>
<reference evidence="1 2" key="1">
    <citation type="journal article" date="2019" name="Microbiol. Resour. Announc.">
        <title>Complete Genome Sequence of Halomonas sulfidaeris Strain Esulfide1 Isolated from a Metal Sulfide Rock at a Depth of 2,200 Meters, Obtained Using Nanopore Sequencing.</title>
        <authorList>
            <person name="Saito M."/>
            <person name="Nishigata A."/>
            <person name="Galipon J."/>
            <person name="Arakawa K."/>
        </authorList>
    </citation>
    <scope>NUCLEOTIDE SEQUENCE [LARGE SCALE GENOMIC DNA]</scope>
    <source>
        <strain evidence="1 2">ATCC BAA-803</strain>
    </source>
</reference>
<dbReference type="KEGG" id="hsr:HSBAA_11960"/>
<dbReference type="Proteomes" id="UP000320231">
    <property type="component" value="Chromosome"/>
</dbReference>
<protein>
    <submittedName>
        <fullName evidence="1">Uncharacterized protein</fullName>
    </submittedName>
</protein>
<organism evidence="1 2">
    <name type="scientific">Vreelandella sulfidaeris</name>
    <dbReference type="NCBI Taxonomy" id="115553"/>
    <lineage>
        <taxon>Bacteria</taxon>
        <taxon>Pseudomonadati</taxon>
        <taxon>Pseudomonadota</taxon>
        <taxon>Gammaproteobacteria</taxon>
        <taxon>Oceanospirillales</taxon>
        <taxon>Halomonadaceae</taxon>
        <taxon>Vreelandella</taxon>
    </lineage>
</organism>
<proteinExistence type="predicted"/>
<dbReference type="AlphaFoldDB" id="A0A455U1M0"/>
<sequence>MQKVATSCWKTARTVSPPPDDRDTLWFGAWGQSEAEKYHARLTWNPYFLELLAHIRAVTDG</sequence>
<name>A0A455U1M0_9GAMM</name>
<evidence type="ECO:0000313" key="2">
    <source>
        <dbReference type="Proteomes" id="UP000320231"/>
    </source>
</evidence>
<accession>A0A455U1M0</accession>
<dbReference type="EMBL" id="AP019514">
    <property type="protein sequence ID" value="BBI59890.1"/>
    <property type="molecule type" value="Genomic_DNA"/>
</dbReference>
<gene>
    <name evidence="1" type="ORF">HSBAA_11960</name>
</gene>